<dbReference type="AlphaFoldDB" id="A0A256G3E1"/>
<sequence>MTGSLYLAIGLSAAVTIILRAFPVLLLSRFAMPQVVRDWLGFVPAAIMAAIVAAELIHKPEFSESGVSISLVAALAATLAGVVSRSLFVTVIVGVVAFLIAQTLLV</sequence>
<evidence type="ECO:0000313" key="2">
    <source>
        <dbReference type="EMBL" id="OYR21536.1"/>
    </source>
</evidence>
<feature type="transmembrane region" description="Helical" evidence="1">
    <location>
        <begin position="39"/>
        <end position="57"/>
    </location>
</feature>
<evidence type="ECO:0000313" key="3">
    <source>
        <dbReference type="Proteomes" id="UP000216188"/>
    </source>
</evidence>
<gene>
    <name evidence="2" type="ORF">CEV34_4894</name>
</gene>
<name>A0A256G3E1_9HYPH</name>
<feature type="transmembrane region" description="Helical" evidence="1">
    <location>
        <begin position="6"/>
        <end position="27"/>
    </location>
</feature>
<proteinExistence type="predicted"/>
<dbReference type="EMBL" id="NNRM01000047">
    <property type="protein sequence ID" value="OYR21536.1"/>
    <property type="molecule type" value="Genomic_DNA"/>
</dbReference>
<evidence type="ECO:0000256" key="1">
    <source>
        <dbReference type="SAM" id="Phobius"/>
    </source>
</evidence>
<reference evidence="2 3" key="1">
    <citation type="submission" date="2017-07" db="EMBL/GenBank/DDBJ databases">
        <title>Phylogenetic study on the rhizospheric bacterium Ochrobactrum sp. A44.</title>
        <authorList>
            <person name="Krzyzanowska D.M."/>
            <person name="Ossowicki A."/>
            <person name="Rajewska M."/>
            <person name="Maciag T."/>
            <person name="Kaczynski Z."/>
            <person name="Czerwicka M."/>
            <person name="Jafra S."/>
        </authorList>
    </citation>
    <scope>NUCLEOTIDE SEQUENCE [LARGE SCALE GENOMIC DNA]</scope>
    <source>
        <strain evidence="2 3">CCUG 30717</strain>
    </source>
</reference>
<dbReference type="InterPro" id="IPR008407">
    <property type="entry name" value="Brnchd-chn_aa_trnsp_AzlD"/>
</dbReference>
<keyword evidence="1" id="KW-0472">Membrane</keyword>
<protein>
    <submittedName>
        <fullName evidence="2">Branched-chain amino acid transport family protein</fullName>
    </submittedName>
</protein>
<dbReference type="RefSeq" id="WP_094544655.1">
    <property type="nucleotide sequence ID" value="NZ_JBHEEM010000002.1"/>
</dbReference>
<keyword evidence="1" id="KW-0812">Transmembrane</keyword>
<keyword evidence="1" id="KW-1133">Transmembrane helix</keyword>
<dbReference type="Proteomes" id="UP000216188">
    <property type="component" value="Unassembled WGS sequence"/>
</dbReference>
<organism evidence="2 3">
    <name type="scientific">Brucella pseudogrignonensis</name>
    <dbReference type="NCBI Taxonomy" id="419475"/>
    <lineage>
        <taxon>Bacteria</taxon>
        <taxon>Pseudomonadati</taxon>
        <taxon>Pseudomonadota</taxon>
        <taxon>Alphaproteobacteria</taxon>
        <taxon>Hyphomicrobiales</taxon>
        <taxon>Brucellaceae</taxon>
        <taxon>Brucella/Ochrobactrum group</taxon>
        <taxon>Brucella</taxon>
    </lineage>
</organism>
<keyword evidence="3" id="KW-1185">Reference proteome</keyword>
<dbReference type="Pfam" id="PF05437">
    <property type="entry name" value="AzlD"/>
    <property type="match status" value="1"/>
</dbReference>
<comment type="caution">
    <text evidence="2">The sequence shown here is derived from an EMBL/GenBank/DDBJ whole genome shotgun (WGS) entry which is preliminary data.</text>
</comment>
<accession>A0A256G3E1</accession>
<feature type="transmembrane region" description="Helical" evidence="1">
    <location>
        <begin position="69"/>
        <end position="101"/>
    </location>
</feature>